<name>A0ABZ2UV72_9CYAN</name>
<reference evidence="1 2" key="1">
    <citation type="submission" date="2024-04" db="EMBL/GenBank/DDBJ databases">
        <title>Okeanomitos corallinicola gen. &amp; sp. nov. (Nostocales, Cyanobacteria), a new toxic marine heterocyst-forming cyanobacterium from a coral reef.</title>
        <authorList>
            <person name="Li H."/>
            <person name="Li R."/>
            <person name="Kang J."/>
            <person name="Hii K.S."/>
            <person name="Mohamed H.F."/>
            <person name="Xu X."/>
            <person name="Luo Z."/>
        </authorList>
    </citation>
    <scope>NUCLEOTIDE SEQUENCE [LARGE SCALE GENOMIC DNA]</scope>
    <source>
        <strain evidence="1 2">TIOX110</strain>
    </source>
</reference>
<accession>A0ABZ2UV72</accession>
<evidence type="ECO:0000313" key="2">
    <source>
        <dbReference type="Proteomes" id="UP001483337"/>
    </source>
</evidence>
<keyword evidence="2" id="KW-1185">Reference proteome</keyword>
<organism evidence="1 2">
    <name type="scientific">Okeanomitos corallinicola TIOX110</name>
    <dbReference type="NCBI Taxonomy" id="3133117"/>
    <lineage>
        <taxon>Bacteria</taxon>
        <taxon>Bacillati</taxon>
        <taxon>Cyanobacteriota</taxon>
        <taxon>Cyanophyceae</taxon>
        <taxon>Nostocales</taxon>
        <taxon>Aphanizomenonaceae</taxon>
        <taxon>Okeanomitos</taxon>
    </lineage>
</organism>
<dbReference type="EMBL" id="CP150886">
    <property type="protein sequence ID" value="WZB87328.1"/>
    <property type="molecule type" value="Genomic_DNA"/>
</dbReference>
<dbReference type="Proteomes" id="UP001483337">
    <property type="component" value="Chromosome"/>
</dbReference>
<dbReference type="RefSeq" id="WP_353930242.1">
    <property type="nucleotide sequence ID" value="NZ_CP150886.1"/>
</dbReference>
<gene>
    <name evidence="1" type="ORF">WJM97_18385</name>
</gene>
<sequence>MSPEEKDQKIERLEQENQAVFQNLSQHQYSMEQELEQLQLIPLLSLSEYHE</sequence>
<evidence type="ECO:0000313" key="1">
    <source>
        <dbReference type="EMBL" id="WZB87328.1"/>
    </source>
</evidence>
<proteinExistence type="predicted"/>
<protein>
    <submittedName>
        <fullName evidence="1">Uncharacterized protein</fullName>
    </submittedName>
</protein>